<evidence type="ECO:0000259" key="1">
    <source>
        <dbReference type="PROSITE" id="PS51186"/>
    </source>
</evidence>
<reference evidence="2 3" key="1">
    <citation type="journal article" date="2008" name="J. Bacteriol.">
        <title>Complete genome sequence of the mosquitocidal bacterium Bacillus sphaericus C3-41 and comparison with those of closely related Bacillus species.</title>
        <authorList>
            <person name="Hu X."/>
            <person name="Fan W."/>
            <person name="Han B."/>
            <person name="Liu H."/>
            <person name="Zheng D."/>
            <person name="Li Q."/>
            <person name="Dong W."/>
            <person name="Yan J."/>
            <person name="Gao M."/>
            <person name="Berry C."/>
            <person name="Yuan Z."/>
        </authorList>
    </citation>
    <scope>NUCLEOTIDE SEQUENCE [LARGE SCALE GENOMIC DNA]</scope>
    <source>
        <strain evidence="2 3">C3-41</strain>
    </source>
</reference>
<dbReference type="AlphaFoldDB" id="B1HU71"/>
<evidence type="ECO:0000313" key="2">
    <source>
        <dbReference type="EMBL" id="ACA39626.1"/>
    </source>
</evidence>
<dbReference type="Proteomes" id="UP000002164">
    <property type="component" value="Chromosome"/>
</dbReference>
<dbReference type="SUPFAM" id="SSF55729">
    <property type="entry name" value="Acyl-CoA N-acyltransferases (Nat)"/>
    <property type="match status" value="1"/>
</dbReference>
<dbReference type="CDD" id="cd04301">
    <property type="entry name" value="NAT_SF"/>
    <property type="match status" value="1"/>
</dbReference>
<dbReference type="InterPro" id="IPR016181">
    <property type="entry name" value="Acyl_CoA_acyltransferase"/>
</dbReference>
<feature type="domain" description="N-acetyltransferase" evidence="1">
    <location>
        <begin position="5"/>
        <end position="154"/>
    </location>
</feature>
<gene>
    <name evidence="2" type="ordered locus">Bsph_2049</name>
</gene>
<protein>
    <recommendedName>
        <fullName evidence="1">N-acetyltransferase domain-containing protein</fullName>
    </recommendedName>
</protein>
<dbReference type="EnsemblBacteria" id="ACA39626">
    <property type="protein sequence ID" value="ACA39626"/>
    <property type="gene ID" value="Bsph_2049"/>
</dbReference>
<dbReference type="GO" id="GO:0016747">
    <property type="term" value="F:acyltransferase activity, transferring groups other than amino-acyl groups"/>
    <property type="evidence" value="ECO:0007669"/>
    <property type="project" value="InterPro"/>
</dbReference>
<dbReference type="EMBL" id="CP000817">
    <property type="protein sequence ID" value="ACA39626.1"/>
    <property type="molecule type" value="Genomic_DNA"/>
</dbReference>
<dbReference type="KEGG" id="lsp:Bsph_2049"/>
<dbReference type="PROSITE" id="PS51186">
    <property type="entry name" value="GNAT"/>
    <property type="match status" value="1"/>
</dbReference>
<dbReference type="InterPro" id="IPR000182">
    <property type="entry name" value="GNAT_dom"/>
</dbReference>
<dbReference type="Pfam" id="PF00583">
    <property type="entry name" value="Acetyltransf_1"/>
    <property type="match status" value="1"/>
</dbReference>
<dbReference type="Gene3D" id="3.40.630.30">
    <property type="match status" value="1"/>
</dbReference>
<proteinExistence type="predicted"/>
<evidence type="ECO:0000313" key="3">
    <source>
        <dbReference type="Proteomes" id="UP000002164"/>
    </source>
</evidence>
<sequence>MREMMNIKTVSQCTFEEVLRAWNKGFEGYFVPIDMSTEMFLQRLVGEGLSAEHSIVVFDHDEPIGIVMNGFRIINGKKVAWNGGTGISPFYRGKGVSRLLMEETLAIYERENVEIAVLEAIKENSVAIALYEKYGYAITDQLQFLSGEYAARVEQTSAIRAEIIRPEQLPHVPFYQEDVPWQCSWHSVKQGEARVFYNEANDVLGYMLYKTVWGKQGELERVILYQLEVLDVSNVKLLPHFLASLTAQKVNISAVNFLASNPATSYLVANGLKVTTEQVQMKKPMLPIVVNLMKIQYTNAIMNGNRG</sequence>
<name>B1HU71_LYSSC</name>
<dbReference type="HOGENOM" id="CLU_062214_1_0_9"/>
<organism evidence="2 3">
    <name type="scientific">Lysinibacillus sphaericus (strain C3-41)</name>
    <dbReference type="NCBI Taxonomy" id="444177"/>
    <lineage>
        <taxon>Bacteria</taxon>
        <taxon>Bacillati</taxon>
        <taxon>Bacillota</taxon>
        <taxon>Bacilli</taxon>
        <taxon>Bacillales</taxon>
        <taxon>Bacillaceae</taxon>
        <taxon>Lysinibacillus</taxon>
    </lineage>
</organism>
<accession>B1HU71</accession>